<gene>
    <name evidence="2" type="ORF">CLV81_2207</name>
</gene>
<organism evidence="2 3">
    <name type="scientific">Flagellimonas meridianipacifica</name>
    <dbReference type="NCBI Taxonomy" id="1080225"/>
    <lineage>
        <taxon>Bacteria</taxon>
        <taxon>Pseudomonadati</taxon>
        <taxon>Bacteroidota</taxon>
        <taxon>Flavobacteriia</taxon>
        <taxon>Flavobacteriales</taxon>
        <taxon>Flavobacteriaceae</taxon>
        <taxon>Flagellimonas</taxon>
    </lineage>
</organism>
<reference evidence="2 3" key="1">
    <citation type="submission" date="2018-03" db="EMBL/GenBank/DDBJ databases">
        <title>Genomic Encyclopedia of Archaeal and Bacterial Type Strains, Phase II (KMG-II): from individual species to whole genera.</title>
        <authorList>
            <person name="Goeker M."/>
        </authorList>
    </citation>
    <scope>NUCLEOTIDE SEQUENCE [LARGE SCALE GENOMIC DNA]</scope>
    <source>
        <strain evidence="2 3">DSM 25027</strain>
    </source>
</reference>
<keyword evidence="1" id="KW-0472">Membrane</keyword>
<protein>
    <recommendedName>
        <fullName evidence="4">SxtJ</fullName>
    </recommendedName>
</protein>
<keyword evidence="1" id="KW-0812">Transmembrane</keyword>
<keyword evidence="3" id="KW-1185">Reference proteome</keyword>
<proteinExistence type="predicted"/>
<keyword evidence="1" id="KW-1133">Transmembrane helix</keyword>
<evidence type="ECO:0000313" key="3">
    <source>
        <dbReference type="Proteomes" id="UP000237640"/>
    </source>
</evidence>
<sequence length="117" mass="13481">MEVGVLGALLCLIVYLFYSENVIWIWISISSLGLVLLLPKFFQPLAFLWFGLGKVLGLVSTRVLLTITFFLLVIPVGYIRKLLGKDELRLKRFKKSRESVFFVREHVFGPDDLKNTF</sequence>
<evidence type="ECO:0008006" key="4">
    <source>
        <dbReference type="Google" id="ProtNLM"/>
    </source>
</evidence>
<dbReference type="EMBL" id="PVYX01000002">
    <property type="protein sequence ID" value="PRX53819.1"/>
    <property type="molecule type" value="Genomic_DNA"/>
</dbReference>
<dbReference type="Pfam" id="PF19588">
    <property type="entry name" value="SxtJ"/>
    <property type="match status" value="1"/>
</dbReference>
<accession>A0A2T0M8L7</accession>
<feature type="transmembrane region" description="Helical" evidence="1">
    <location>
        <begin position="6"/>
        <end position="27"/>
    </location>
</feature>
<feature type="transmembrane region" description="Helical" evidence="1">
    <location>
        <begin position="34"/>
        <end position="52"/>
    </location>
</feature>
<dbReference type="InterPro" id="IPR045781">
    <property type="entry name" value="SxtJ"/>
</dbReference>
<evidence type="ECO:0000256" key="1">
    <source>
        <dbReference type="SAM" id="Phobius"/>
    </source>
</evidence>
<dbReference type="Proteomes" id="UP000237640">
    <property type="component" value="Unassembled WGS sequence"/>
</dbReference>
<dbReference type="OrthoDB" id="677860at2"/>
<dbReference type="AlphaFoldDB" id="A0A2T0M8L7"/>
<feature type="transmembrane region" description="Helical" evidence="1">
    <location>
        <begin position="64"/>
        <end position="83"/>
    </location>
</feature>
<evidence type="ECO:0000313" key="2">
    <source>
        <dbReference type="EMBL" id="PRX53819.1"/>
    </source>
</evidence>
<dbReference type="RefSeq" id="WP_158259113.1">
    <property type="nucleotide sequence ID" value="NZ_PVYX01000002.1"/>
</dbReference>
<comment type="caution">
    <text evidence="2">The sequence shown here is derived from an EMBL/GenBank/DDBJ whole genome shotgun (WGS) entry which is preliminary data.</text>
</comment>
<name>A0A2T0M8L7_9FLAO</name>